<proteinExistence type="predicted"/>
<sequence>FEESLAGWNTAKVSRRIITNEIYSTINARNGGRQEEDKLSYKQIFNFHYADGHKMLTVGGLFHNESQSDLYEKCGFKDFNFIKDGEEAYKIEVPNLTIREIQYLNKQLPCQDISSIETFNIPIEDIRKYAEIYRYFPVFVDAEIG</sequence>
<name>X1JJ67_9ZZZZ</name>
<protein>
    <submittedName>
        <fullName evidence="1">Uncharacterized protein</fullName>
    </submittedName>
</protein>
<dbReference type="EMBL" id="BARU01033647">
    <property type="protein sequence ID" value="GAH69783.1"/>
    <property type="molecule type" value="Genomic_DNA"/>
</dbReference>
<gene>
    <name evidence="1" type="ORF">S03H2_52905</name>
</gene>
<dbReference type="Pfam" id="PF20553">
    <property type="entry name" value="Methyltransf_35"/>
    <property type="match status" value="1"/>
</dbReference>
<organism evidence="1">
    <name type="scientific">marine sediment metagenome</name>
    <dbReference type="NCBI Taxonomy" id="412755"/>
    <lineage>
        <taxon>unclassified sequences</taxon>
        <taxon>metagenomes</taxon>
        <taxon>ecological metagenomes</taxon>
    </lineage>
</organism>
<evidence type="ECO:0000313" key="1">
    <source>
        <dbReference type="EMBL" id="GAH69783.1"/>
    </source>
</evidence>
<comment type="caution">
    <text evidence="1">The sequence shown here is derived from an EMBL/GenBank/DDBJ whole genome shotgun (WGS) entry which is preliminary data.</text>
</comment>
<dbReference type="AlphaFoldDB" id="X1JJ67"/>
<reference evidence="1" key="1">
    <citation type="journal article" date="2014" name="Front. Microbiol.">
        <title>High frequency of phylogenetically diverse reductive dehalogenase-homologous genes in deep subseafloor sedimentary metagenomes.</title>
        <authorList>
            <person name="Kawai M."/>
            <person name="Futagami T."/>
            <person name="Toyoda A."/>
            <person name="Takaki Y."/>
            <person name="Nishi S."/>
            <person name="Hori S."/>
            <person name="Arai W."/>
            <person name="Tsubouchi T."/>
            <person name="Morono Y."/>
            <person name="Uchiyama I."/>
            <person name="Ito T."/>
            <person name="Fujiyama A."/>
            <person name="Inagaki F."/>
            <person name="Takami H."/>
        </authorList>
    </citation>
    <scope>NUCLEOTIDE SEQUENCE</scope>
    <source>
        <strain evidence="1">Expedition CK06-06</strain>
    </source>
</reference>
<feature type="non-terminal residue" evidence="1">
    <location>
        <position position="1"/>
    </location>
</feature>
<accession>X1JJ67</accession>
<dbReference type="InterPro" id="IPR046788">
    <property type="entry name" value="Methyltransf_35"/>
</dbReference>